<reference evidence="12" key="2">
    <citation type="submission" date="2020-09" db="EMBL/GenBank/DDBJ databases">
        <authorList>
            <person name="Sun Q."/>
            <person name="Ohkuma M."/>
        </authorList>
    </citation>
    <scope>NUCLEOTIDE SEQUENCE</scope>
    <source>
        <strain evidence="12">JCM 13919</strain>
    </source>
</reference>
<name>A0A917JWN5_9GAMM</name>
<reference evidence="12" key="1">
    <citation type="journal article" date="2014" name="Int. J. Syst. Evol. Microbiol.">
        <title>Complete genome sequence of Corynebacterium casei LMG S-19264T (=DSM 44701T), isolated from a smear-ripened cheese.</title>
        <authorList>
            <consortium name="US DOE Joint Genome Institute (JGI-PGF)"/>
            <person name="Walter F."/>
            <person name="Albersmeier A."/>
            <person name="Kalinowski J."/>
            <person name="Ruckert C."/>
        </authorList>
    </citation>
    <scope>NUCLEOTIDE SEQUENCE</scope>
    <source>
        <strain evidence="12">JCM 13919</strain>
    </source>
</reference>
<keyword evidence="10" id="KW-0732">Signal</keyword>
<accession>A0A917JWN5</accession>
<feature type="binding site" description="covalent" evidence="8">
    <location>
        <position position="132"/>
    </location>
    <ligand>
        <name>heme c</name>
        <dbReference type="ChEBI" id="CHEBI:61717"/>
        <label>2</label>
    </ligand>
</feature>
<sequence length="199" mass="21923">MRKIAFTLFLCCSLLAFAEGNPEAGKEKASVCAACHGPTGVSNNPEWPNLAGQHADYLIKQMKYFKEGKKRSSPLMTPVMADLTIQDMEDLAAFYTAQPRARLTTPKQYVKPGELLYRGGNFEKHITACIACHGPQGLGNAEAGFPVLSGQHAIYNIQQLEAFKSGKRTGDLYDMMHDIANRMGKEDMEAVSYYLSGLH</sequence>
<comment type="PTM">
    <text evidence="8">Binds 2 heme c groups covalently per subunit.</text>
</comment>
<dbReference type="InterPro" id="IPR009056">
    <property type="entry name" value="Cyt_c-like_dom"/>
</dbReference>
<dbReference type="Proteomes" id="UP000630149">
    <property type="component" value="Unassembled WGS sequence"/>
</dbReference>
<keyword evidence="2" id="KW-0813">Transport</keyword>
<evidence type="ECO:0000256" key="4">
    <source>
        <dbReference type="ARBA" id="ARBA00022723"/>
    </source>
</evidence>
<gene>
    <name evidence="12" type="ORF">GCM10007966_15360</name>
</gene>
<dbReference type="GO" id="GO:0042597">
    <property type="term" value="C:periplasmic space"/>
    <property type="evidence" value="ECO:0007669"/>
    <property type="project" value="UniProtKB-SubCell"/>
</dbReference>
<proteinExistence type="predicted"/>
<evidence type="ECO:0000256" key="8">
    <source>
        <dbReference type="PIRSR" id="PIRSR000005-1"/>
    </source>
</evidence>
<dbReference type="PIRSF" id="PIRSF000005">
    <property type="entry name" value="Cytochrome_c4"/>
    <property type="match status" value="1"/>
</dbReference>
<feature type="binding site" description="axial binding residue" evidence="9">
    <location>
        <position position="176"/>
    </location>
    <ligand>
        <name>heme c</name>
        <dbReference type="ChEBI" id="CHEBI:61717"/>
        <label>2</label>
    </ligand>
    <ligandPart>
        <name>Fe</name>
        <dbReference type="ChEBI" id="CHEBI:18248"/>
    </ligandPart>
</feature>
<feature type="chain" id="PRO_5037033716" evidence="10">
    <location>
        <begin position="19"/>
        <end position="199"/>
    </location>
</feature>
<dbReference type="RefSeq" id="WP_131776886.1">
    <property type="nucleotide sequence ID" value="NZ_BMOB01000006.1"/>
</dbReference>
<keyword evidence="4 9" id="KW-0479">Metal-binding</keyword>
<evidence type="ECO:0000256" key="7">
    <source>
        <dbReference type="ARBA" id="ARBA00023004"/>
    </source>
</evidence>
<evidence type="ECO:0000256" key="10">
    <source>
        <dbReference type="SAM" id="SignalP"/>
    </source>
</evidence>
<keyword evidence="13" id="KW-1185">Reference proteome</keyword>
<feature type="binding site" description="covalent" evidence="8">
    <location>
        <position position="35"/>
    </location>
    <ligand>
        <name>heme c</name>
        <dbReference type="ChEBI" id="CHEBI:61717"/>
        <label>1</label>
    </ligand>
</feature>
<dbReference type="PANTHER" id="PTHR33751">
    <property type="entry name" value="CBB3-TYPE CYTOCHROME C OXIDASE SUBUNIT FIXP"/>
    <property type="match status" value="1"/>
</dbReference>
<dbReference type="GO" id="GO:0009055">
    <property type="term" value="F:electron transfer activity"/>
    <property type="evidence" value="ECO:0007669"/>
    <property type="project" value="InterPro"/>
</dbReference>
<feature type="binding site" description="axial binding residue" evidence="9">
    <location>
        <position position="76"/>
    </location>
    <ligand>
        <name>heme c</name>
        <dbReference type="ChEBI" id="CHEBI:61717"/>
        <label>1</label>
    </ligand>
    <ligandPart>
        <name>Fe</name>
        <dbReference type="ChEBI" id="CHEBI:18248"/>
    </ligandPart>
</feature>
<dbReference type="SUPFAM" id="SSF46626">
    <property type="entry name" value="Cytochrome c"/>
    <property type="match status" value="2"/>
</dbReference>
<dbReference type="AlphaFoldDB" id="A0A917JWN5"/>
<comment type="caution">
    <text evidence="12">The sequence shown here is derived from an EMBL/GenBank/DDBJ whole genome shotgun (WGS) entry which is preliminary data.</text>
</comment>
<feature type="binding site" description="covalent" evidence="8">
    <location>
        <position position="32"/>
    </location>
    <ligand>
        <name>heme c</name>
        <dbReference type="ChEBI" id="CHEBI:61717"/>
        <label>1</label>
    </ligand>
</feature>
<evidence type="ECO:0000256" key="2">
    <source>
        <dbReference type="ARBA" id="ARBA00022448"/>
    </source>
</evidence>
<organism evidence="12 13">
    <name type="scientific">Legionella impletisoli</name>
    <dbReference type="NCBI Taxonomy" id="343510"/>
    <lineage>
        <taxon>Bacteria</taxon>
        <taxon>Pseudomonadati</taxon>
        <taxon>Pseudomonadota</taxon>
        <taxon>Gammaproteobacteria</taxon>
        <taxon>Legionellales</taxon>
        <taxon>Legionellaceae</taxon>
        <taxon>Legionella</taxon>
    </lineage>
</organism>
<keyword evidence="6" id="KW-0249">Electron transport</keyword>
<protein>
    <submittedName>
        <fullName evidence="12">Cytochrome c</fullName>
    </submittedName>
</protein>
<keyword evidence="7 9" id="KW-0408">Iron</keyword>
<dbReference type="PROSITE" id="PS51007">
    <property type="entry name" value="CYTC"/>
    <property type="match status" value="2"/>
</dbReference>
<evidence type="ECO:0000259" key="11">
    <source>
        <dbReference type="PROSITE" id="PS51007"/>
    </source>
</evidence>
<dbReference type="GO" id="GO:0020037">
    <property type="term" value="F:heme binding"/>
    <property type="evidence" value="ECO:0007669"/>
    <property type="project" value="InterPro"/>
</dbReference>
<feature type="binding site" description="covalent" evidence="8">
    <location>
        <position position="129"/>
    </location>
    <ligand>
        <name>heme c</name>
        <dbReference type="ChEBI" id="CHEBI:61717"/>
        <label>2</label>
    </ligand>
</feature>
<feature type="binding site" description="axial binding residue" evidence="9">
    <location>
        <position position="133"/>
    </location>
    <ligand>
        <name>heme c</name>
        <dbReference type="ChEBI" id="CHEBI:61717"/>
        <label>2</label>
    </ligand>
    <ligandPart>
        <name>Fe</name>
        <dbReference type="ChEBI" id="CHEBI:18248"/>
    </ligandPart>
</feature>
<evidence type="ECO:0000256" key="5">
    <source>
        <dbReference type="ARBA" id="ARBA00022764"/>
    </source>
</evidence>
<evidence type="ECO:0000313" key="12">
    <source>
        <dbReference type="EMBL" id="GGI87537.1"/>
    </source>
</evidence>
<dbReference type="Pfam" id="PF00034">
    <property type="entry name" value="Cytochrom_C"/>
    <property type="match status" value="2"/>
</dbReference>
<dbReference type="EMBL" id="BMOB01000006">
    <property type="protein sequence ID" value="GGI87537.1"/>
    <property type="molecule type" value="Genomic_DNA"/>
</dbReference>
<keyword evidence="3 8" id="KW-0349">Heme</keyword>
<dbReference type="OrthoDB" id="9773456at2"/>
<evidence type="ECO:0000256" key="1">
    <source>
        <dbReference type="ARBA" id="ARBA00004418"/>
    </source>
</evidence>
<evidence type="ECO:0000256" key="9">
    <source>
        <dbReference type="PIRSR" id="PIRSR000005-2"/>
    </source>
</evidence>
<comment type="subcellular location">
    <subcellularLocation>
        <location evidence="1">Periplasm</location>
    </subcellularLocation>
</comment>
<feature type="domain" description="Cytochrome c" evidence="11">
    <location>
        <begin position="20"/>
        <end position="99"/>
    </location>
</feature>
<evidence type="ECO:0000313" key="13">
    <source>
        <dbReference type="Proteomes" id="UP000630149"/>
    </source>
</evidence>
<feature type="domain" description="Cytochrome c" evidence="11">
    <location>
        <begin position="108"/>
        <end position="199"/>
    </location>
</feature>
<feature type="binding site" description="axial binding residue" evidence="9">
    <location>
        <position position="36"/>
    </location>
    <ligand>
        <name>heme c</name>
        <dbReference type="ChEBI" id="CHEBI:61717"/>
        <label>1</label>
    </ligand>
    <ligandPart>
        <name>Fe</name>
        <dbReference type="ChEBI" id="CHEBI:18248"/>
    </ligandPart>
</feature>
<dbReference type="GO" id="GO:0005506">
    <property type="term" value="F:iron ion binding"/>
    <property type="evidence" value="ECO:0007669"/>
    <property type="project" value="InterPro"/>
</dbReference>
<evidence type="ECO:0000256" key="6">
    <source>
        <dbReference type="ARBA" id="ARBA00022982"/>
    </source>
</evidence>
<dbReference type="Gene3D" id="1.10.760.10">
    <property type="entry name" value="Cytochrome c-like domain"/>
    <property type="match status" value="2"/>
</dbReference>
<feature type="signal peptide" evidence="10">
    <location>
        <begin position="1"/>
        <end position="18"/>
    </location>
</feature>
<evidence type="ECO:0000256" key="3">
    <source>
        <dbReference type="ARBA" id="ARBA00022617"/>
    </source>
</evidence>
<dbReference type="PANTHER" id="PTHR33751:SF9">
    <property type="entry name" value="CYTOCHROME C4"/>
    <property type="match status" value="1"/>
</dbReference>
<dbReference type="InterPro" id="IPR036909">
    <property type="entry name" value="Cyt_c-like_dom_sf"/>
</dbReference>
<dbReference type="InterPro" id="IPR050597">
    <property type="entry name" value="Cytochrome_c_Oxidase_Subunit"/>
</dbReference>
<dbReference type="InterPro" id="IPR024167">
    <property type="entry name" value="Cytochrome_c4-like"/>
</dbReference>
<keyword evidence="5" id="KW-0574">Periplasm</keyword>